<dbReference type="Proteomes" id="UP000318733">
    <property type="component" value="Unassembled WGS sequence"/>
</dbReference>
<dbReference type="PRINTS" id="PR00420">
    <property type="entry name" value="RNGMNOXGNASE"/>
</dbReference>
<dbReference type="InterPro" id="IPR051704">
    <property type="entry name" value="FAD_aromatic-hydroxylase"/>
</dbReference>
<sequence>MKAKKILISGASVAGPALAFWLNKYGFEGTIIERAPGIRPGGYAIDFRGPAMQVLERMNLVKEIKKYETRAGNITIVNKNNKKLAAMPDGFTSGELEIMRGDLANVFYEATKANTEYLFDDSITAIQEDANGVTVSFNRSESRRFDLVIGADGLHSNVRALTFGDESQFMHHLGIYFAIFSTPNFMQLKDMAGLYYGTLGKRVGVFSANNDTEARASFYFASPQIAYNYRDIAQQKEMIRRRFMGEQWQVPQLLKLMDEAPDFYFDSVSQIRMDRWQKGRVVLLGDAGYCASPMSGMGTSMAVIGAYILAGELMAANGSHVIAFNKYETMMRPLVSACQKLAEGAEWFVPQTKFKLWMSRQIWKILPYTPWKNMMIEMPLKAANAISLPDYN</sequence>
<dbReference type="Pfam" id="PF01494">
    <property type="entry name" value="FAD_binding_3"/>
    <property type="match status" value="1"/>
</dbReference>
<dbReference type="InterPro" id="IPR036188">
    <property type="entry name" value="FAD/NAD-bd_sf"/>
</dbReference>
<dbReference type="Gene3D" id="3.30.9.10">
    <property type="entry name" value="D-Amino Acid Oxidase, subunit A, domain 2"/>
    <property type="match status" value="1"/>
</dbReference>
<name>A0A556MVU7_9SPHI</name>
<dbReference type="GO" id="GO:0071949">
    <property type="term" value="F:FAD binding"/>
    <property type="evidence" value="ECO:0007669"/>
    <property type="project" value="InterPro"/>
</dbReference>
<organism evidence="2 3">
    <name type="scientific">Mucilaginibacter corticis</name>
    <dbReference type="NCBI Taxonomy" id="2597670"/>
    <lineage>
        <taxon>Bacteria</taxon>
        <taxon>Pseudomonadati</taxon>
        <taxon>Bacteroidota</taxon>
        <taxon>Sphingobacteriia</taxon>
        <taxon>Sphingobacteriales</taxon>
        <taxon>Sphingobacteriaceae</taxon>
        <taxon>Mucilaginibacter</taxon>
    </lineage>
</organism>
<dbReference type="SUPFAM" id="SSF51905">
    <property type="entry name" value="FAD/NAD(P)-binding domain"/>
    <property type="match status" value="1"/>
</dbReference>
<comment type="caution">
    <text evidence="2">The sequence shown here is derived from an EMBL/GenBank/DDBJ whole genome shotgun (WGS) entry which is preliminary data.</text>
</comment>
<keyword evidence="3" id="KW-1185">Reference proteome</keyword>
<dbReference type="PANTHER" id="PTHR46865:SF2">
    <property type="entry name" value="MONOOXYGENASE"/>
    <property type="match status" value="1"/>
</dbReference>
<evidence type="ECO:0000313" key="2">
    <source>
        <dbReference type="EMBL" id="TSJ43992.1"/>
    </source>
</evidence>
<dbReference type="RefSeq" id="WP_144247555.1">
    <property type="nucleotide sequence ID" value="NZ_VLPK01000001.1"/>
</dbReference>
<reference evidence="2 3" key="1">
    <citation type="submission" date="2019-07" db="EMBL/GenBank/DDBJ databases">
        <authorList>
            <person name="Huq M.A."/>
        </authorList>
    </citation>
    <scope>NUCLEOTIDE SEQUENCE [LARGE SCALE GENOMIC DNA]</scope>
    <source>
        <strain evidence="2 3">MAH-19</strain>
    </source>
</reference>
<evidence type="ECO:0000313" key="3">
    <source>
        <dbReference type="Proteomes" id="UP000318733"/>
    </source>
</evidence>
<dbReference type="EMBL" id="VLPK01000001">
    <property type="protein sequence ID" value="TSJ43992.1"/>
    <property type="molecule type" value="Genomic_DNA"/>
</dbReference>
<dbReference type="Gene3D" id="3.50.50.60">
    <property type="entry name" value="FAD/NAD(P)-binding domain"/>
    <property type="match status" value="1"/>
</dbReference>
<evidence type="ECO:0000259" key="1">
    <source>
        <dbReference type="Pfam" id="PF01494"/>
    </source>
</evidence>
<proteinExistence type="predicted"/>
<dbReference type="PANTHER" id="PTHR46865">
    <property type="entry name" value="OXIDOREDUCTASE-RELATED"/>
    <property type="match status" value="1"/>
</dbReference>
<protein>
    <submittedName>
        <fullName evidence="2">FAD-dependent oxidoreductase</fullName>
    </submittedName>
</protein>
<dbReference type="InterPro" id="IPR002938">
    <property type="entry name" value="FAD-bd"/>
</dbReference>
<dbReference type="OrthoDB" id="9766816at2"/>
<dbReference type="AlphaFoldDB" id="A0A556MVU7"/>
<gene>
    <name evidence="2" type="ORF">FO440_07390</name>
</gene>
<accession>A0A556MVU7</accession>
<feature type="domain" description="FAD-binding" evidence="1">
    <location>
        <begin position="5"/>
        <end position="316"/>
    </location>
</feature>